<organism evidence="2 3">
    <name type="scientific">Rhodospira trueperi</name>
    <dbReference type="NCBI Taxonomy" id="69960"/>
    <lineage>
        <taxon>Bacteria</taxon>
        <taxon>Pseudomonadati</taxon>
        <taxon>Pseudomonadota</taxon>
        <taxon>Alphaproteobacteria</taxon>
        <taxon>Rhodospirillales</taxon>
        <taxon>Rhodospirillaceae</taxon>
        <taxon>Rhodospira</taxon>
    </lineage>
</organism>
<gene>
    <name evidence="2" type="ORF">SAMN05421720_1198</name>
</gene>
<dbReference type="InterPro" id="IPR016040">
    <property type="entry name" value="NAD(P)-bd_dom"/>
</dbReference>
<protein>
    <submittedName>
        <fullName evidence="2">NAD(P)H-binding</fullName>
    </submittedName>
</protein>
<dbReference type="Gene3D" id="3.40.50.720">
    <property type="entry name" value="NAD(P)-binding Rossmann-like Domain"/>
    <property type="match status" value="1"/>
</dbReference>
<proteinExistence type="predicted"/>
<accession>A0A1G7H9G5</accession>
<feature type="domain" description="NAD(P)-binding" evidence="1">
    <location>
        <begin position="17"/>
        <end position="203"/>
    </location>
</feature>
<dbReference type="AlphaFoldDB" id="A0A1G7H9G5"/>
<dbReference type="InterPro" id="IPR036291">
    <property type="entry name" value="NAD(P)-bd_dom_sf"/>
</dbReference>
<evidence type="ECO:0000259" key="1">
    <source>
        <dbReference type="Pfam" id="PF13460"/>
    </source>
</evidence>
<dbReference type="EMBL" id="FNAP01000019">
    <property type="protein sequence ID" value="SDE97080.1"/>
    <property type="molecule type" value="Genomic_DNA"/>
</dbReference>
<dbReference type="STRING" id="69960.SAMN05421720_1198"/>
<dbReference type="Proteomes" id="UP000199412">
    <property type="component" value="Unassembled WGS sequence"/>
</dbReference>
<evidence type="ECO:0000313" key="3">
    <source>
        <dbReference type="Proteomes" id="UP000199412"/>
    </source>
</evidence>
<dbReference type="PANTHER" id="PTHR15020">
    <property type="entry name" value="FLAVIN REDUCTASE-RELATED"/>
    <property type="match status" value="1"/>
</dbReference>
<evidence type="ECO:0000313" key="2">
    <source>
        <dbReference type="EMBL" id="SDE97080.1"/>
    </source>
</evidence>
<dbReference type="Pfam" id="PF13460">
    <property type="entry name" value="NAD_binding_10"/>
    <property type="match status" value="1"/>
</dbReference>
<dbReference type="OrthoDB" id="7352421at2"/>
<reference evidence="2 3" key="1">
    <citation type="submission" date="2016-10" db="EMBL/GenBank/DDBJ databases">
        <authorList>
            <person name="de Groot N.N."/>
        </authorList>
    </citation>
    <scope>NUCLEOTIDE SEQUENCE [LARGE SCALE GENOMIC DNA]</scope>
    <source>
        <strain evidence="2 3">ATCC 700224</strain>
    </source>
</reference>
<dbReference type="RefSeq" id="WP_092787924.1">
    <property type="nucleotide sequence ID" value="NZ_FNAP01000019.1"/>
</dbReference>
<dbReference type="PANTHER" id="PTHR15020:SF45">
    <property type="entry name" value="NAD(P)-BINDING DOMAIN-CONTAINING PROTEIN"/>
    <property type="match status" value="1"/>
</dbReference>
<sequence length="233" mass="24059">MTTTPDASTPRRLLLFGGTRGTGLEVARLARERDWEVFALARPTSSLEGLMDLGCTVVVGDALEETHVAGMLRVHGTGAAVVCTLGGGPVGASADHAGTANVVNGMVAMGLRRLVLVSSLGAGDSRAFASDRLLAAIGAVLEEKTRAEEHARAAGLDLTIIRPGGLLAQPANGQGVLFDDARVHGRIGRADLAALILLCLETPGSIDRTLSALDRTTLTGPPDPVEAFRVPVE</sequence>
<name>A0A1G7H9G5_9PROT</name>
<dbReference type="SUPFAM" id="SSF51735">
    <property type="entry name" value="NAD(P)-binding Rossmann-fold domains"/>
    <property type="match status" value="1"/>
</dbReference>
<keyword evidence="3" id="KW-1185">Reference proteome</keyword>